<evidence type="ECO:0000313" key="3">
    <source>
        <dbReference type="Proteomes" id="UP000199110"/>
    </source>
</evidence>
<dbReference type="InterPro" id="IPR037523">
    <property type="entry name" value="VOC_core"/>
</dbReference>
<keyword evidence="2" id="KW-0223">Dioxygenase</keyword>
<dbReference type="PANTHER" id="PTHR35006:SF1">
    <property type="entry name" value="BLL2941 PROTEIN"/>
    <property type="match status" value="1"/>
</dbReference>
<dbReference type="InterPro" id="IPR029068">
    <property type="entry name" value="Glyas_Bleomycin-R_OHBP_Dase"/>
</dbReference>
<organism evidence="2 3">
    <name type="scientific">Jannaschia pohangensis</name>
    <dbReference type="NCBI Taxonomy" id="390807"/>
    <lineage>
        <taxon>Bacteria</taxon>
        <taxon>Pseudomonadati</taxon>
        <taxon>Pseudomonadota</taxon>
        <taxon>Alphaproteobacteria</taxon>
        <taxon>Rhodobacterales</taxon>
        <taxon>Roseobacteraceae</taxon>
        <taxon>Jannaschia</taxon>
    </lineage>
</organism>
<proteinExistence type="predicted"/>
<sequence length="146" mass="15570">MISHITLGVTDMDRAARFYRAIAAPLALFERQVEEDGGPPMICFQAAGLDIPLLFISTPFNESPATAGNGTMAAFIAPSRDAVDAAHAAALAHGGTCEGPPGLRPHYAPDYYGAYFRDPDGNKLHVVYRASLQAFRTGKNSCRKGS</sequence>
<dbReference type="Proteomes" id="UP000199110">
    <property type="component" value="Unassembled WGS sequence"/>
</dbReference>
<keyword evidence="2" id="KW-0560">Oxidoreductase</keyword>
<dbReference type="AlphaFoldDB" id="A0A1I3IBZ4"/>
<dbReference type="PANTHER" id="PTHR35006">
    <property type="entry name" value="GLYOXALASE FAMILY PROTEIN (AFU_ORTHOLOGUE AFUA_5G14830)"/>
    <property type="match status" value="1"/>
</dbReference>
<evidence type="ECO:0000313" key="2">
    <source>
        <dbReference type="EMBL" id="SFI45370.1"/>
    </source>
</evidence>
<dbReference type="GO" id="GO:0051213">
    <property type="term" value="F:dioxygenase activity"/>
    <property type="evidence" value="ECO:0007669"/>
    <property type="project" value="UniProtKB-KW"/>
</dbReference>
<dbReference type="SUPFAM" id="SSF54593">
    <property type="entry name" value="Glyoxalase/Bleomycin resistance protein/Dihydroxybiphenyl dioxygenase"/>
    <property type="match status" value="1"/>
</dbReference>
<dbReference type="EMBL" id="FORA01000001">
    <property type="protein sequence ID" value="SFI45370.1"/>
    <property type="molecule type" value="Genomic_DNA"/>
</dbReference>
<dbReference type="PROSITE" id="PS51819">
    <property type="entry name" value="VOC"/>
    <property type="match status" value="1"/>
</dbReference>
<feature type="domain" description="VOC" evidence="1">
    <location>
        <begin position="1"/>
        <end position="129"/>
    </location>
</feature>
<protein>
    <submittedName>
        <fullName evidence="2">Catechol 2,3-dioxygenase</fullName>
    </submittedName>
</protein>
<dbReference type="Pfam" id="PF00903">
    <property type="entry name" value="Glyoxalase"/>
    <property type="match status" value="1"/>
</dbReference>
<dbReference type="OrthoDB" id="9807407at2"/>
<dbReference type="Gene3D" id="3.10.180.10">
    <property type="entry name" value="2,3-Dihydroxybiphenyl 1,2-Dioxygenase, domain 1"/>
    <property type="match status" value="1"/>
</dbReference>
<keyword evidence="3" id="KW-1185">Reference proteome</keyword>
<name>A0A1I3IBZ4_9RHOB</name>
<dbReference type="STRING" id="390807.SAMN04488095_0898"/>
<dbReference type="RefSeq" id="WP_092777489.1">
    <property type="nucleotide sequence ID" value="NZ_FORA01000001.1"/>
</dbReference>
<reference evidence="2 3" key="1">
    <citation type="submission" date="2016-10" db="EMBL/GenBank/DDBJ databases">
        <authorList>
            <person name="de Groot N.N."/>
        </authorList>
    </citation>
    <scope>NUCLEOTIDE SEQUENCE [LARGE SCALE GENOMIC DNA]</scope>
    <source>
        <strain evidence="2 3">DSM 19073</strain>
    </source>
</reference>
<dbReference type="CDD" id="cd07262">
    <property type="entry name" value="VOC_like"/>
    <property type="match status" value="1"/>
</dbReference>
<accession>A0A1I3IBZ4</accession>
<evidence type="ECO:0000259" key="1">
    <source>
        <dbReference type="PROSITE" id="PS51819"/>
    </source>
</evidence>
<gene>
    <name evidence="2" type="ORF">SAMN04488095_0898</name>
</gene>
<dbReference type="InterPro" id="IPR004360">
    <property type="entry name" value="Glyas_Fos-R_dOase_dom"/>
</dbReference>